<reference evidence="7 8" key="1">
    <citation type="submission" date="2015-09" db="EMBL/GenBank/DDBJ databases">
        <title>Host preference determinants of Valsa canker pathogens revealed by comparative genomics.</title>
        <authorList>
            <person name="Yin Z."/>
            <person name="Huang L."/>
        </authorList>
    </citation>
    <scope>NUCLEOTIDE SEQUENCE [LARGE SCALE GENOMIC DNA]</scope>
    <source>
        <strain evidence="7 8">YSFL</strain>
    </source>
</reference>
<feature type="compositionally biased region" description="Gly residues" evidence="5">
    <location>
        <begin position="761"/>
        <end position="770"/>
    </location>
</feature>
<feature type="compositionally biased region" description="Polar residues" evidence="5">
    <location>
        <begin position="732"/>
        <end position="742"/>
    </location>
</feature>
<dbReference type="AlphaFoldDB" id="A0A423WDP6"/>
<dbReference type="InterPro" id="IPR007219">
    <property type="entry name" value="XnlR_reg_dom"/>
</dbReference>
<evidence type="ECO:0000256" key="4">
    <source>
        <dbReference type="ARBA" id="ARBA00023242"/>
    </source>
</evidence>
<evidence type="ECO:0000313" key="7">
    <source>
        <dbReference type="EMBL" id="ROW01534.1"/>
    </source>
</evidence>
<feature type="domain" description="Zn(2)-C6 fungal-type" evidence="6">
    <location>
        <begin position="43"/>
        <end position="73"/>
    </location>
</feature>
<feature type="compositionally biased region" description="Low complexity" evidence="5">
    <location>
        <begin position="302"/>
        <end position="311"/>
    </location>
</feature>
<keyword evidence="4" id="KW-0539">Nucleus</keyword>
<feature type="region of interest" description="Disordered" evidence="5">
    <location>
        <begin position="124"/>
        <end position="236"/>
    </location>
</feature>
<dbReference type="CDD" id="cd12148">
    <property type="entry name" value="fungal_TF_MHR"/>
    <property type="match status" value="1"/>
</dbReference>
<evidence type="ECO:0000256" key="5">
    <source>
        <dbReference type="SAM" id="MobiDB-lite"/>
    </source>
</evidence>
<protein>
    <recommendedName>
        <fullName evidence="6">Zn(2)-C6 fungal-type domain-containing protein</fullName>
    </recommendedName>
</protein>
<feature type="region of interest" description="Disordered" evidence="5">
    <location>
        <begin position="298"/>
        <end position="317"/>
    </location>
</feature>
<dbReference type="PANTHER" id="PTHR47424:SF2">
    <property type="entry name" value="TRANSCRIPTION FACTOR DOMAIN-CONTAINING PROTEIN-RELATED"/>
    <property type="match status" value="1"/>
</dbReference>
<keyword evidence="3" id="KW-0804">Transcription</keyword>
<gene>
    <name evidence="7" type="ORF">VSDG_02141</name>
</gene>
<comment type="caution">
    <text evidence="7">The sequence shown here is derived from an EMBL/GenBank/DDBJ whole genome shotgun (WGS) entry which is preliminary data.</text>
</comment>
<dbReference type="STRING" id="252740.A0A423WDP6"/>
<evidence type="ECO:0000256" key="3">
    <source>
        <dbReference type="ARBA" id="ARBA00023163"/>
    </source>
</evidence>
<dbReference type="PROSITE" id="PS00463">
    <property type="entry name" value="ZN2_CY6_FUNGAL_1"/>
    <property type="match status" value="1"/>
</dbReference>
<keyword evidence="1" id="KW-0479">Metal-binding</keyword>
<dbReference type="GO" id="GO:0000435">
    <property type="term" value="P:positive regulation of transcription from RNA polymerase II promoter by galactose"/>
    <property type="evidence" value="ECO:0007669"/>
    <property type="project" value="TreeGrafter"/>
</dbReference>
<dbReference type="Pfam" id="PF00172">
    <property type="entry name" value="Zn_clus"/>
    <property type="match status" value="1"/>
</dbReference>
<dbReference type="GO" id="GO:0008270">
    <property type="term" value="F:zinc ion binding"/>
    <property type="evidence" value="ECO:0007669"/>
    <property type="project" value="InterPro"/>
</dbReference>
<sequence length="853" mass="95040">MDDNASQGDMSLSDGNSGFGSGDLNFGAEFGHLDIPLGFADQACKECRRRKSKCNKAIPTCNLCVKYRRHCLYEKHSRTPLTRKWVFKAVGDSRTPTLHLTEVEERLERAEALVRQMRALLPPHLLPQKIGSPSIHRHKPTSSETSFDFSNLDQPGPSSSTSDSGQEQSRIKPDPSDDAPHDSEATPGPASTPASTAGPDLKPAGDAQPSQEPRRLAPYRVPQRGMSTILESPPATDDFEWDEQDTLANPAFSPNVTDPDDAALDGMASLTVSEKEGGYLGVASGAAFIRLLEPNMRRRSSQARSRQSMTSYPSLTMQPNPNRQIADIMIDAYFKLFHLNYPIIHEPTFRAQFSEVIPRPHGDSWLVLAYVVAAIGVWSSAKTGDNLDFTLFAQARSILSFNFLELGNLTLVQALTLTSNYQQKRDRPNSAYNYLGLAVRMAMGLGLHKEFQGWNISPLNMEIRRRVWWSLCVFDCGATITFSRPLTWPFDGVEVSLPRNVHDRELTPNSLNYPAETEDITPYTAVRTQAAFHLATNFVYTRVIGKPLPSAEELVELDKERIEPWVKSIPRYFAEDAKVPPKYTFAHVGLSWRYRNFRIIMYRPFVIRKAFRARDGRNLDETPASLHAYNTCLADAKYSIQSISNYWANSEQNRLGAWYGLYFIFQAALIPCICLRNLPLSDQAADWRQQITATLQTIAGLHPVSVAAARCYGVIAELCGRYLDQVPPPFPSQASPRQSANTPMPPVGNNMHGPHGPHHGNNGGGGGGNGNNNNHHGGRMQHHDPYQQQHMDEMMLPIDESPQTQMNSVYPMMWPNVPAFEAADQFMDDAWMDFLGAEGGADGTPDARGWYGQ</sequence>
<keyword evidence="2" id="KW-0805">Transcription regulation</keyword>
<dbReference type="PROSITE" id="PS50048">
    <property type="entry name" value="ZN2_CY6_FUNGAL_2"/>
    <property type="match status" value="1"/>
</dbReference>
<dbReference type="InterPro" id="IPR036864">
    <property type="entry name" value="Zn2-C6_fun-type_DNA-bd_sf"/>
</dbReference>
<dbReference type="GO" id="GO:0000981">
    <property type="term" value="F:DNA-binding transcription factor activity, RNA polymerase II-specific"/>
    <property type="evidence" value="ECO:0007669"/>
    <property type="project" value="InterPro"/>
</dbReference>
<evidence type="ECO:0000256" key="1">
    <source>
        <dbReference type="ARBA" id="ARBA00022723"/>
    </source>
</evidence>
<dbReference type="SUPFAM" id="SSF57701">
    <property type="entry name" value="Zn2/Cys6 DNA-binding domain"/>
    <property type="match status" value="1"/>
</dbReference>
<dbReference type="Proteomes" id="UP000284375">
    <property type="component" value="Unassembled WGS sequence"/>
</dbReference>
<dbReference type="PANTHER" id="PTHR47424">
    <property type="entry name" value="REGULATORY PROTEIN GAL4"/>
    <property type="match status" value="1"/>
</dbReference>
<dbReference type="SMART" id="SM00066">
    <property type="entry name" value="GAL4"/>
    <property type="match status" value="1"/>
</dbReference>
<dbReference type="GO" id="GO:0006351">
    <property type="term" value="P:DNA-templated transcription"/>
    <property type="evidence" value="ECO:0007669"/>
    <property type="project" value="InterPro"/>
</dbReference>
<evidence type="ECO:0000259" key="6">
    <source>
        <dbReference type="PROSITE" id="PS50048"/>
    </source>
</evidence>
<dbReference type="GO" id="GO:0000978">
    <property type="term" value="F:RNA polymerase II cis-regulatory region sequence-specific DNA binding"/>
    <property type="evidence" value="ECO:0007669"/>
    <property type="project" value="TreeGrafter"/>
</dbReference>
<feature type="region of interest" description="Disordered" evidence="5">
    <location>
        <begin position="729"/>
        <end position="783"/>
    </location>
</feature>
<dbReference type="SMART" id="SM00906">
    <property type="entry name" value="Fungal_trans"/>
    <property type="match status" value="1"/>
</dbReference>
<evidence type="ECO:0000256" key="2">
    <source>
        <dbReference type="ARBA" id="ARBA00023015"/>
    </source>
</evidence>
<accession>A0A423WDP6</accession>
<dbReference type="Gene3D" id="4.10.240.10">
    <property type="entry name" value="Zn(2)-C6 fungal-type DNA-binding domain"/>
    <property type="match status" value="1"/>
</dbReference>
<feature type="compositionally biased region" description="Basic and acidic residues" evidence="5">
    <location>
        <begin position="169"/>
        <end position="184"/>
    </location>
</feature>
<feature type="compositionally biased region" description="Low complexity" evidence="5">
    <location>
        <begin position="153"/>
        <end position="168"/>
    </location>
</feature>
<organism evidence="7 8">
    <name type="scientific">Cytospora chrysosperma</name>
    <name type="common">Cytospora canker fungus</name>
    <name type="synonym">Sphaeria chrysosperma</name>
    <dbReference type="NCBI Taxonomy" id="252740"/>
    <lineage>
        <taxon>Eukaryota</taxon>
        <taxon>Fungi</taxon>
        <taxon>Dikarya</taxon>
        <taxon>Ascomycota</taxon>
        <taxon>Pezizomycotina</taxon>
        <taxon>Sordariomycetes</taxon>
        <taxon>Sordariomycetidae</taxon>
        <taxon>Diaporthales</taxon>
        <taxon>Cytosporaceae</taxon>
        <taxon>Cytospora</taxon>
    </lineage>
</organism>
<dbReference type="InterPro" id="IPR001138">
    <property type="entry name" value="Zn2Cys6_DnaBD"/>
</dbReference>
<dbReference type="GO" id="GO:0005634">
    <property type="term" value="C:nucleus"/>
    <property type="evidence" value="ECO:0007669"/>
    <property type="project" value="TreeGrafter"/>
</dbReference>
<feature type="compositionally biased region" description="Polar residues" evidence="5">
    <location>
        <begin position="142"/>
        <end position="152"/>
    </location>
</feature>
<keyword evidence="8" id="KW-1185">Reference proteome</keyword>
<dbReference type="CDD" id="cd00067">
    <property type="entry name" value="GAL4"/>
    <property type="match status" value="1"/>
</dbReference>
<proteinExistence type="predicted"/>
<evidence type="ECO:0000313" key="8">
    <source>
        <dbReference type="Proteomes" id="UP000284375"/>
    </source>
</evidence>
<dbReference type="InterPro" id="IPR051127">
    <property type="entry name" value="Fungal_SecMet_Regulators"/>
</dbReference>
<dbReference type="Pfam" id="PF04082">
    <property type="entry name" value="Fungal_trans"/>
    <property type="match status" value="1"/>
</dbReference>
<name>A0A423WDP6_CYTCH</name>
<dbReference type="OrthoDB" id="3364175at2759"/>
<dbReference type="EMBL" id="LJZO01000006">
    <property type="protein sequence ID" value="ROW01534.1"/>
    <property type="molecule type" value="Genomic_DNA"/>
</dbReference>